<accession>A0ABD0M0H6</accession>
<organism evidence="2 3">
    <name type="scientific">Batillaria attramentaria</name>
    <dbReference type="NCBI Taxonomy" id="370345"/>
    <lineage>
        <taxon>Eukaryota</taxon>
        <taxon>Metazoa</taxon>
        <taxon>Spiralia</taxon>
        <taxon>Lophotrochozoa</taxon>
        <taxon>Mollusca</taxon>
        <taxon>Gastropoda</taxon>
        <taxon>Caenogastropoda</taxon>
        <taxon>Sorbeoconcha</taxon>
        <taxon>Cerithioidea</taxon>
        <taxon>Batillariidae</taxon>
        <taxon>Batillaria</taxon>
    </lineage>
</organism>
<gene>
    <name evidence="2" type="ORF">BaRGS_00003421</name>
</gene>
<feature type="region of interest" description="Disordered" evidence="1">
    <location>
        <begin position="1"/>
        <end position="50"/>
    </location>
</feature>
<feature type="compositionally biased region" description="Polar residues" evidence="1">
    <location>
        <begin position="78"/>
        <end position="89"/>
    </location>
</feature>
<evidence type="ECO:0000256" key="1">
    <source>
        <dbReference type="SAM" id="MobiDB-lite"/>
    </source>
</evidence>
<keyword evidence="3" id="KW-1185">Reference proteome</keyword>
<feature type="compositionally biased region" description="Pro residues" evidence="1">
    <location>
        <begin position="25"/>
        <end position="46"/>
    </location>
</feature>
<feature type="region of interest" description="Disordered" evidence="1">
    <location>
        <begin position="70"/>
        <end position="89"/>
    </location>
</feature>
<reference evidence="2 3" key="1">
    <citation type="journal article" date="2023" name="Sci. Data">
        <title>Genome assembly of the Korean intertidal mud-creeper Batillaria attramentaria.</title>
        <authorList>
            <person name="Patra A.K."/>
            <person name="Ho P.T."/>
            <person name="Jun S."/>
            <person name="Lee S.J."/>
            <person name="Kim Y."/>
            <person name="Won Y.J."/>
        </authorList>
    </citation>
    <scope>NUCLEOTIDE SEQUENCE [LARGE SCALE GENOMIC DNA]</scope>
    <source>
        <strain evidence="2">Wonlab-2016</strain>
    </source>
</reference>
<evidence type="ECO:0000313" key="2">
    <source>
        <dbReference type="EMBL" id="KAK7505259.1"/>
    </source>
</evidence>
<name>A0ABD0M0H6_9CAEN</name>
<evidence type="ECO:0000313" key="3">
    <source>
        <dbReference type="Proteomes" id="UP001519460"/>
    </source>
</evidence>
<protein>
    <submittedName>
        <fullName evidence="2">Uncharacterized protein</fullName>
    </submittedName>
</protein>
<dbReference type="AlphaFoldDB" id="A0ABD0M0H6"/>
<dbReference type="Proteomes" id="UP001519460">
    <property type="component" value="Unassembled WGS sequence"/>
</dbReference>
<dbReference type="EMBL" id="JACVVK020000011">
    <property type="protein sequence ID" value="KAK7505259.1"/>
    <property type="molecule type" value="Genomic_DNA"/>
</dbReference>
<proteinExistence type="predicted"/>
<sequence length="89" mass="9479">MGHTGFINVSSNPETSSLLILSLNPPTPPPPPPPPSCPSPHPPLPHPTHLFPSPQGCVCTVKLRTSGRARAEKKILEQNKTGSKCQDDL</sequence>
<comment type="caution">
    <text evidence="2">The sequence shown here is derived from an EMBL/GenBank/DDBJ whole genome shotgun (WGS) entry which is preliminary data.</text>
</comment>
<feature type="compositionally biased region" description="Low complexity" evidence="1">
    <location>
        <begin position="15"/>
        <end position="24"/>
    </location>
</feature>